<comment type="similarity">
    <text evidence="1">Belongs to the ABC transporter superfamily.</text>
</comment>
<reference evidence="7 8" key="1">
    <citation type="submission" date="2020-03" db="EMBL/GenBank/DDBJ databases">
        <title>Draft Genome Sequence of 2-Methylisoborneol Producing Pseudanabaena yagii Strain GIHE-NHR1 Isolated from North Han River in South Korea.</title>
        <authorList>
            <person name="Jeong J."/>
        </authorList>
    </citation>
    <scope>NUCLEOTIDE SEQUENCE [LARGE SCALE GENOMIC DNA]</scope>
    <source>
        <strain evidence="7 8">GIHE-NHR1</strain>
    </source>
</reference>
<dbReference type="Gene3D" id="3.40.50.300">
    <property type="entry name" value="P-loop containing nucleotide triphosphate hydrolases"/>
    <property type="match status" value="1"/>
</dbReference>
<dbReference type="InterPro" id="IPR017871">
    <property type="entry name" value="ABC_transporter-like_CS"/>
</dbReference>
<evidence type="ECO:0000256" key="3">
    <source>
        <dbReference type="ARBA" id="ARBA00022741"/>
    </source>
</evidence>
<dbReference type="PROSITE" id="PS00211">
    <property type="entry name" value="ABC_TRANSPORTER_1"/>
    <property type="match status" value="1"/>
</dbReference>
<dbReference type="EMBL" id="JAAVJL010000001">
    <property type="protein sequence ID" value="NMF57116.1"/>
    <property type="molecule type" value="Genomic_DNA"/>
</dbReference>
<dbReference type="RefSeq" id="WP_169362190.1">
    <property type="nucleotide sequence ID" value="NZ_JAAVJL010000001.1"/>
</dbReference>
<dbReference type="InterPro" id="IPR027417">
    <property type="entry name" value="P-loop_NTPase"/>
</dbReference>
<evidence type="ECO:0000313" key="8">
    <source>
        <dbReference type="Proteomes" id="UP000738376"/>
    </source>
</evidence>
<evidence type="ECO:0000256" key="1">
    <source>
        <dbReference type="ARBA" id="ARBA00005417"/>
    </source>
</evidence>
<dbReference type="InterPro" id="IPR003593">
    <property type="entry name" value="AAA+_ATPase"/>
</dbReference>
<proteinExistence type="inferred from homology"/>
<keyword evidence="8" id="KW-1185">Reference proteome</keyword>
<comment type="caution">
    <text evidence="7">The sequence shown here is derived from an EMBL/GenBank/DDBJ whole genome shotgun (WGS) entry which is preliminary data.</text>
</comment>
<keyword evidence="4 7" id="KW-0067">ATP-binding</keyword>
<dbReference type="InterPro" id="IPR003439">
    <property type="entry name" value="ABC_transporter-like_ATP-bd"/>
</dbReference>
<keyword evidence="3" id="KW-0547">Nucleotide-binding</keyword>
<dbReference type="InterPro" id="IPR052156">
    <property type="entry name" value="BCAA_Transport_ATP-bd_LivF"/>
</dbReference>
<evidence type="ECO:0000256" key="5">
    <source>
        <dbReference type="ARBA" id="ARBA00022970"/>
    </source>
</evidence>
<protein>
    <submittedName>
        <fullName evidence="7">ABC transporter ATP-binding protein</fullName>
    </submittedName>
</protein>
<dbReference type="SUPFAM" id="SSF52540">
    <property type="entry name" value="P-loop containing nucleoside triphosphate hydrolases"/>
    <property type="match status" value="1"/>
</dbReference>
<dbReference type="Pfam" id="PF00005">
    <property type="entry name" value="ABC_tran"/>
    <property type="match status" value="1"/>
</dbReference>
<dbReference type="PROSITE" id="PS50893">
    <property type="entry name" value="ABC_TRANSPORTER_2"/>
    <property type="match status" value="1"/>
</dbReference>
<gene>
    <name evidence="7" type="ORF">HC246_03565</name>
</gene>
<accession>A0ABX1LPZ2</accession>
<evidence type="ECO:0000256" key="4">
    <source>
        <dbReference type="ARBA" id="ARBA00022840"/>
    </source>
</evidence>
<dbReference type="GO" id="GO:0005524">
    <property type="term" value="F:ATP binding"/>
    <property type="evidence" value="ECO:0007669"/>
    <property type="project" value="UniProtKB-KW"/>
</dbReference>
<dbReference type="PANTHER" id="PTHR43820">
    <property type="entry name" value="HIGH-AFFINITY BRANCHED-CHAIN AMINO ACID TRANSPORT ATP-BINDING PROTEIN LIVF"/>
    <property type="match status" value="1"/>
</dbReference>
<keyword evidence="5" id="KW-0029">Amino-acid transport</keyword>
<dbReference type="Proteomes" id="UP000738376">
    <property type="component" value="Unassembled WGS sequence"/>
</dbReference>
<dbReference type="SMART" id="SM00382">
    <property type="entry name" value="AAA"/>
    <property type="match status" value="1"/>
</dbReference>
<organism evidence="7 8">
    <name type="scientific">Pseudanabaena yagii GIHE-NHR1</name>
    <dbReference type="NCBI Taxonomy" id="2722753"/>
    <lineage>
        <taxon>Bacteria</taxon>
        <taxon>Bacillati</taxon>
        <taxon>Cyanobacteriota</taxon>
        <taxon>Cyanophyceae</taxon>
        <taxon>Pseudanabaenales</taxon>
        <taxon>Pseudanabaenaceae</taxon>
        <taxon>Pseudanabaena</taxon>
        <taxon>Pseudanabaena yagii</taxon>
    </lineage>
</organism>
<sequence length="261" mass="28208">MNASQSADLSDRQISQNLILEARNVVAGYVEGVDILQGANLSVYEGELVTVIGSNGAGKSTFAKAIFGLVPVRSGEILFGDRNLIGLKPEQIVRLGISYVPQIANVFPSLSISDNLDMGAYTRDGNIKDLKDKIYETFPVLAKRRNQRAGTLSGGERQMLAMGRAMMLEPKLLILDEPSAALSPILVQDIFNLIQKINQTGTSIILVEQNARKALAIADRGYVMHLGKDEFTGKGTDLLNDPEVAELYLGMGNFGKPAPES</sequence>
<dbReference type="PANTHER" id="PTHR43820:SF4">
    <property type="entry name" value="HIGH-AFFINITY BRANCHED-CHAIN AMINO ACID TRANSPORT ATP-BINDING PROTEIN LIVF"/>
    <property type="match status" value="1"/>
</dbReference>
<keyword evidence="2" id="KW-0813">Transport</keyword>
<evidence type="ECO:0000256" key="2">
    <source>
        <dbReference type="ARBA" id="ARBA00022448"/>
    </source>
</evidence>
<evidence type="ECO:0000313" key="7">
    <source>
        <dbReference type="EMBL" id="NMF57116.1"/>
    </source>
</evidence>
<dbReference type="CDD" id="cd03224">
    <property type="entry name" value="ABC_TM1139_LivF_branched"/>
    <property type="match status" value="1"/>
</dbReference>
<feature type="domain" description="ABC transporter" evidence="6">
    <location>
        <begin position="20"/>
        <end position="251"/>
    </location>
</feature>
<evidence type="ECO:0000259" key="6">
    <source>
        <dbReference type="PROSITE" id="PS50893"/>
    </source>
</evidence>
<name>A0ABX1LPZ2_9CYAN</name>